<dbReference type="HOGENOM" id="CLU_3044956_0_0_0"/>
<accession>U2Q9W5</accession>
<proteinExistence type="predicted"/>
<dbReference type="AlphaFoldDB" id="U2Q9W5"/>
<reference evidence="1 2" key="1">
    <citation type="submission" date="2013-06" db="EMBL/GenBank/DDBJ databases">
        <authorList>
            <person name="Weinstock G."/>
            <person name="Sodergren E."/>
            <person name="Lobos E.A."/>
            <person name="Fulton L."/>
            <person name="Fulton R."/>
            <person name="Courtney L."/>
            <person name="Fronick C."/>
            <person name="O'Laughlin M."/>
            <person name="Godfrey J."/>
            <person name="Wilson R.M."/>
            <person name="Miner T."/>
            <person name="Farmer C."/>
            <person name="Delehaunty K."/>
            <person name="Cordes M."/>
            <person name="Minx P."/>
            <person name="Tomlinson C."/>
            <person name="Chen J."/>
            <person name="Wollam A."/>
            <person name="Pepin K.H."/>
            <person name="Bhonagiri V."/>
            <person name="Zhang X."/>
            <person name="Warren W."/>
            <person name="Mitreva M."/>
            <person name="Mardis E.R."/>
            <person name="Wilson R.K."/>
        </authorList>
    </citation>
    <scope>NUCLEOTIDE SEQUENCE [LARGE SCALE GENOMIC DNA]</scope>
    <source>
        <strain evidence="1 2">F0279</strain>
    </source>
</reference>
<dbReference type="Proteomes" id="UP000016626">
    <property type="component" value="Unassembled WGS sequence"/>
</dbReference>
<name>U2Q9W5_LEPWF</name>
<organism evidence="1 2">
    <name type="scientific">Leptotrichia wadei (strain F0279)</name>
    <dbReference type="NCBI Taxonomy" id="888055"/>
    <lineage>
        <taxon>Bacteria</taxon>
        <taxon>Fusobacteriati</taxon>
        <taxon>Fusobacteriota</taxon>
        <taxon>Fusobacteriia</taxon>
        <taxon>Fusobacteriales</taxon>
        <taxon>Leptotrichiaceae</taxon>
        <taxon>Leptotrichia</taxon>
    </lineage>
</organism>
<comment type="caution">
    <text evidence="1">The sequence shown here is derived from an EMBL/GenBank/DDBJ whole genome shotgun (WGS) entry which is preliminary data.</text>
</comment>
<evidence type="ECO:0000313" key="2">
    <source>
        <dbReference type="Proteomes" id="UP000016626"/>
    </source>
</evidence>
<dbReference type="EMBL" id="AWVM01000032">
    <property type="protein sequence ID" value="ERK52884.1"/>
    <property type="molecule type" value="Genomic_DNA"/>
</dbReference>
<gene>
    <name evidence="1" type="ORF">HMPREF9015_00647</name>
</gene>
<evidence type="ECO:0000313" key="1">
    <source>
        <dbReference type="EMBL" id="ERK52884.1"/>
    </source>
</evidence>
<sequence>MLKSKNFLLKYLYFTYIISKIFTKNKINLFKTFIFSKIIGKIYKRKKFEKDRMG</sequence>
<protein>
    <submittedName>
        <fullName evidence="1">Uncharacterized protein</fullName>
    </submittedName>
</protein>